<dbReference type="Proteomes" id="UP000235371">
    <property type="component" value="Unassembled WGS sequence"/>
</dbReference>
<dbReference type="EMBL" id="KZ613788">
    <property type="protein sequence ID" value="PMD60800.1"/>
    <property type="molecule type" value="Genomic_DNA"/>
</dbReference>
<keyword evidence="2" id="KW-1185">Reference proteome</keyword>
<accession>A0A2J6TCP6</accession>
<dbReference type="GeneID" id="36580505"/>
<protein>
    <submittedName>
        <fullName evidence="1">Uncharacterized protein</fullName>
    </submittedName>
</protein>
<dbReference type="AlphaFoldDB" id="A0A2J6TCP6"/>
<sequence>MLSIKNGYCFFYRWYHGAGEDYYSPAFYCPSGWRTAISIPVVFPSSKDVSAYLCYPAGLSAPPNQRIFDDLASQRCESRVTSGQVLTDLFVLESSSSIPDARTISRTTLGISSATMDVVANGIVIMWRPGDNPPVSRKRLSAGVYRRAIVRKSVSEYTTLFRCWLRFISSSIRIESTSETDRSRLPWRIISNRKRSCHSLEA</sequence>
<evidence type="ECO:0000313" key="1">
    <source>
        <dbReference type="EMBL" id="PMD60800.1"/>
    </source>
</evidence>
<proteinExistence type="predicted"/>
<dbReference type="RefSeq" id="XP_024737704.1">
    <property type="nucleotide sequence ID" value="XM_024872424.1"/>
</dbReference>
<gene>
    <name evidence="1" type="ORF">K444DRAFT_389956</name>
</gene>
<evidence type="ECO:0000313" key="2">
    <source>
        <dbReference type="Proteomes" id="UP000235371"/>
    </source>
</evidence>
<name>A0A2J6TCP6_9HELO</name>
<dbReference type="InParanoid" id="A0A2J6TCP6"/>
<reference evidence="1 2" key="1">
    <citation type="submission" date="2016-04" db="EMBL/GenBank/DDBJ databases">
        <title>A degradative enzymes factory behind the ericoid mycorrhizal symbiosis.</title>
        <authorList>
            <consortium name="DOE Joint Genome Institute"/>
            <person name="Martino E."/>
            <person name="Morin E."/>
            <person name="Grelet G."/>
            <person name="Kuo A."/>
            <person name="Kohler A."/>
            <person name="Daghino S."/>
            <person name="Barry K."/>
            <person name="Choi C."/>
            <person name="Cichocki N."/>
            <person name="Clum A."/>
            <person name="Copeland A."/>
            <person name="Hainaut M."/>
            <person name="Haridas S."/>
            <person name="Labutti K."/>
            <person name="Lindquist E."/>
            <person name="Lipzen A."/>
            <person name="Khouja H.-R."/>
            <person name="Murat C."/>
            <person name="Ohm R."/>
            <person name="Olson A."/>
            <person name="Spatafora J."/>
            <person name="Veneault-Fourrey C."/>
            <person name="Henrissat B."/>
            <person name="Grigoriev I."/>
            <person name="Martin F."/>
            <person name="Perotto S."/>
        </authorList>
    </citation>
    <scope>NUCLEOTIDE SEQUENCE [LARGE SCALE GENOMIC DNA]</scope>
    <source>
        <strain evidence="1 2">E</strain>
    </source>
</reference>
<organism evidence="1 2">
    <name type="scientific">Hyaloscypha bicolor E</name>
    <dbReference type="NCBI Taxonomy" id="1095630"/>
    <lineage>
        <taxon>Eukaryota</taxon>
        <taxon>Fungi</taxon>
        <taxon>Dikarya</taxon>
        <taxon>Ascomycota</taxon>
        <taxon>Pezizomycotina</taxon>
        <taxon>Leotiomycetes</taxon>
        <taxon>Helotiales</taxon>
        <taxon>Hyaloscyphaceae</taxon>
        <taxon>Hyaloscypha</taxon>
        <taxon>Hyaloscypha bicolor</taxon>
    </lineage>
</organism>